<keyword evidence="4" id="KW-1185">Reference proteome</keyword>
<dbReference type="InterPro" id="IPR009936">
    <property type="entry name" value="DUF1468"/>
</dbReference>
<keyword evidence="1" id="KW-0812">Transmembrane</keyword>
<reference evidence="3 4" key="1">
    <citation type="journal article" date="2019" name="Int. J. Syst. Evol. Microbiol.">
        <title>The Global Catalogue of Microorganisms (GCM) 10K type strain sequencing project: providing services to taxonomists for standard genome sequencing and annotation.</title>
        <authorList>
            <consortium name="The Broad Institute Genomics Platform"/>
            <consortium name="The Broad Institute Genome Sequencing Center for Infectious Disease"/>
            <person name="Wu L."/>
            <person name="Ma J."/>
        </authorList>
    </citation>
    <scope>NUCLEOTIDE SEQUENCE [LARGE SCALE GENOMIC DNA]</scope>
    <source>
        <strain evidence="3 4">SKJ47</strain>
    </source>
</reference>
<dbReference type="AlphaFoldDB" id="A0ABD5UR86"/>
<dbReference type="RefSeq" id="WP_379740153.1">
    <property type="nucleotide sequence ID" value="NZ_JBHSVN010000001.1"/>
</dbReference>
<evidence type="ECO:0000256" key="1">
    <source>
        <dbReference type="SAM" id="Phobius"/>
    </source>
</evidence>
<accession>A0ABD5UR86</accession>
<evidence type="ECO:0000313" key="4">
    <source>
        <dbReference type="Proteomes" id="UP001596296"/>
    </source>
</evidence>
<comment type="caution">
    <text evidence="3">The sequence shown here is derived from an EMBL/GenBank/DDBJ whole genome shotgun (WGS) entry which is preliminary data.</text>
</comment>
<evidence type="ECO:0000313" key="3">
    <source>
        <dbReference type="EMBL" id="MFC6891608.1"/>
    </source>
</evidence>
<feature type="transmembrane region" description="Helical" evidence="1">
    <location>
        <begin position="74"/>
        <end position="93"/>
    </location>
</feature>
<dbReference type="Pfam" id="PF07331">
    <property type="entry name" value="TctB"/>
    <property type="match status" value="1"/>
</dbReference>
<feature type="transmembrane region" description="Helical" evidence="1">
    <location>
        <begin position="123"/>
        <end position="141"/>
    </location>
</feature>
<dbReference type="Proteomes" id="UP001596296">
    <property type="component" value="Unassembled WGS sequence"/>
</dbReference>
<sequence>MTLNIRYTDEIGGAILLFFVAVMYLYTEGFPSGFGSTSPAFFPRVIGGLIAVFAIAQIVRGIRSETVQTREIERSVLVTVAAAAGLVFGYVVLLPFLGFLIATIAFLIVSMHFSGVERTRRSVPVALIVTLVLFYIFDRFLRVPLPENPFVPISRLLPYLYGGVGLA</sequence>
<protein>
    <submittedName>
        <fullName evidence="3">Tripartite tricarboxylate transporter TctB family protein</fullName>
    </submittedName>
</protein>
<feature type="transmembrane region" description="Helical" evidence="1">
    <location>
        <begin position="99"/>
        <end position="116"/>
    </location>
</feature>
<keyword evidence="1" id="KW-1133">Transmembrane helix</keyword>
<evidence type="ECO:0000259" key="2">
    <source>
        <dbReference type="Pfam" id="PF07331"/>
    </source>
</evidence>
<feature type="transmembrane region" description="Helical" evidence="1">
    <location>
        <begin position="41"/>
        <end position="62"/>
    </location>
</feature>
<gene>
    <name evidence="3" type="ORF">ACFQE9_03110</name>
</gene>
<feature type="transmembrane region" description="Helical" evidence="1">
    <location>
        <begin position="7"/>
        <end position="26"/>
    </location>
</feature>
<feature type="domain" description="DUF1468" evidence="2">
    <location>
        <begin position="11"/>
        <end position="146"/>
    </location>
</feature>
<organism evidence="3 4">
    <name type="scientific">Halopenitus salinus</name>
    <dbReference type="NCBI Taxonomy" id="1198295"/>
    <lineage>
        <taxon>Archaea</taxon>
        <taxon>Methanobacteriati</taxon>
        <taxon>Methanobacteriota</taxon>
        <taxon>Stenosarchaea group</taxon>
        <taxon>Halobacteria</taxon>
        <taxon>Halobacteriales</taxon>
        <taxon>Haloferacaceae</taxon>
        <taxon>Halopenitus</taxon>
    </lineage>
</organism>
<proteinExistence type="predicted"/>
<dbReference type="EMBL" id="JBHSXL010000003">
    <property type="protein sequence ID" value="MFC6891608.1"/>
    <property type="molecule type" value="Genomic_DNA"/>
</dbReference>
<keyword evidence="1" id="KW-0472">Membrane</keyword>
<name>A0ABD5UR86_9EURY</name>